<evidence type="ECO:0008006" key="13">
    <source>
        <dbReference type="Google" id="ProtNLM"/>
    </source>
</evidence>
<reference evidence="11 12" key="1">
    <citation type="submission" date="2017-01" db="EMBL/GenBank/DDBJ databases">
        <title>Genome analysis of Paenibacillus selenitrireducens ES3-24.</title>
        <authorList>
            <person name="Xu D."/>
            <person name="Yao R."/>
            <person name="Zheng S."/>
        </authorList>
    </citation>
    <scope>NUCLEOTIDE SEQUENCE [LARGE SCALE GENOMIC DNA]</scope>
    <source>
        <strain evidence="11 12">ES3-24</strain>
    </source>
</reference>
<dbReference type="InterPro" id="IPR018062">
    <property type="entry name" value="HTH_AraC-typ_CS"/>
</dbReference>
<dbReference type="InterPro" id="IPR051552">
    <property type="entry name" value="HptR"/>
</dbReference>
<evidence type="ECO:0000259" key="9">
    <source>
        <dbReference type="PROSITE" id="PS01124"/>
    </source>
</evidence>
<organism evidence="11 12">
    <name type="scientific">Paenibacillus selenitireducens</name>
    <dbReference type="NCBI Taxonomy" id="1324314"/>
    <lineage>
        <taxon>Bacteria</taxon>
        <taxon>Bacillati</taxon>
        <taxon>Bacillota</taxon>
        <taxon>Bacilli</taxon>
        <taxon>Bacillales</taxon>
        <taxon>Paenibacillaceae</taxon>
        <taxon>Paenibacillus</taxon>
    </lineage>
</organism>
<dbReference type="PANTHER" id="PTHR42713:SF3">
    <property type="entry name" value="TRANSCRIPTIONAL REGULATORY PROTEIN HPTR"/>
    <property type="match status" value="1"/>
</dbReference>
<keyword evidence="12" id="KW-1185">Reference proteome</keyword>
<dbReference type="OrthoDB" id="342399at2"/>
<evidence type="ECO:0000256" key="2">
    <source>
        <dbReference type="ARBA" id="ARBA00022490"/>
    </source>
</evidence>
<evidence type="ECO:0000256" key="7">
    <source>
        <dbReference type="ARBA" id="ARBA00023163"/>
    </source>
</evidence>
<dbReference type="SUPFAM" id="SSF52172">
    <property type="entry name" value="CheY-like"/>
    <property type="match status" value="1"/>
</dbReference>
<dbReference type="InterPro" id="IPR011006">
    <property type="entry name" value="CheY-like_superfamily"/>
</dbReference>
<comment type="subcellular location">
    <subcellularLocation>
        <location evidence="1">Cytoplasm</location>
    </subcellularLocation>
</comment>
<dbReference type="Pfam" id="PF00072">
    <property type="entry name" value="Response_reg"/>
    <property type="match status" value="1"/>
</dbReference>
<dbReference type="PANTHER" id="PTHR42713">
    <property type="entry name" value="HISTIDINE KINASE-RELATED"/>
    <property type="match status" value="1"/>
</dbReference>
<dbReference type="Pfam" id="PF12833">
    <property type="entry name" value="HTH_18"/>
    <property type="match status" value="1"/>
</dbReference>
<dbReference type="SMART" id="SM00448">
    <property type="entry name" value="REC"/>
    <property type="match status" value="1"/>
</dbReference>
<evidence type="ECO:0000256" key="3">
    <source>
        <dbReference type="ARBA" id="ARBA00022553"/>
    </source>
</evidence>
<evidence type="ECO:0000256" key="1">
    <source>
        <dbReference type="ARBA" id="ARBA00004496"/>
    </source>
</evidence>
<keyword evidence="5" id="KW-0805">Transcription regulation</keyword>
<dbReference type="PROSITE" id="PS50110">
    <property type="entry name" value="RESPONSE_REGULATORY"/>
    <property type="match status" value="1"/>
</dbReference>
<feature type="domain" description="Response regulatory" evidence="10">
    <location>
        <begin position="3"/>
        <end position="120"/>
    </location>
</feature>
<dbReference type="InterPro" id="IPR020449">
    <property type="entry name" value="Tscrpt_reg_AraC-type_HTH"/>
</dbReference>
<keyword evidence="4" id="KW-0902">Two-component regulatory system</keyword>
<dbReference type="PRINTS" id="PR00032">
    <property type="entry name" value="HTHARAC"/>
</dbReference>
<evidence type="ECO:0000256" key="8">
    <source>
        <dbReference type="PROSITE-ProRule" id="PRU00169"/>
    </source>
</evidence>
<evidence type="ECO:0000313" key="11">
    <source>
        <dbReference type="EMBL" id="OPA73369.1"/>
    </source>
</evidence>
<dbReference type="Proteomes" id="UP000190188">
    <property type="component" value="Unassembled WGS sequence"/>
</dbReference>
<keyword evidence="3 8" id="KW-0597">Phosphoprotein</keyword>
<dbReference type="GO" id="GO:0005737">
    <property type="term" value="C:cytoplasm"/>
    <property type="evidence" value="ECO:0007669"/>
    <property type="project" value="UniProtKB-SubCell"/>
</dbReference>
<dbReference type="PROSITE" id="PS00041">
    <property type="entry name" value="HTH_ARAC_FAMILY_1"/>
    <property type="match status" value="1"/>
</dbReference>
<evidence type="ECO:0000256" key="6">
    <source>
        <dbReference type="ARBA" id="ARBA00023125"/>
    </source>
</evidence>
<dbReference type="InterPro" id="IPR018060">
    <property type="entry name" value="HTH_AraC"/>
</dbReference>
<feature type="modified residue" description="4-aspartylphosphate" evidence="8">
    <location>
        <position position="55"/>
    </location>
</feature>
<evidence type="ECO:0000256" key="5">
    <source>
        <dbReference type="ARBA" id="ARBA00023015"/>
    </source>
</evidence>
<dbReference type="SUPFAM" id="SSF46689">
    <property type="entry name" value="Homeodomain-like"/>
    <property type="match status" value="1"/>
</dbReference>
<keyword evidence="6" id="KW-0238">DNA-binding</keyword>
<protein>
    <recommendedName>
        <fullName evidence="13">DNA-binding response regulator</fullName>
    </recommendedName>
</protein>
<dbReference type="AlphaFoldDB" id="A0A1T2X0D9"/>
<dbReference type="EMBL" id="MSZX01000018">
    <property type="protein sequence ID" value="OPA73369.1"/>
    <property type="molecule type" value="Genomic_DNA"/>
</dbReference>
<feature type="domain" description="HTH araC/xylS-type" evidence="9">
    <location>
        <begin position="391"/>
        <end position="488"/>
    </location>
</feature>
<dbReference type="InterPro" id="IPR001789">
    <property type="entry name" value="Sig_transdc_resp-reg_receiver"/>
</dbReference>
<dbReference type="RefSeq" id="WP_078502689.1">
    <property type="nucleotide sequence ID" value="NZ_MSZX01000018.1"/>
</dbReference>
<sequence length="491" mass="56462">MYKLLLVDDEPWILKDMEQIIDWEEAGFQIVASVNDVQIAESILRRRQIDVVISDIRMPGKSGLELLTFVNRVTPHTLVVFMSAYSEFAYAKQAIENGCFNYMLKPVNVDELLETLDRCAERLSARVQEQSLRQAYEYSMMLVEWVESDVSVRRVQEQLVRTGATFPAESHYAFATVKRKEMLSEAELSILDRLLEQYGVTIFRGRVSSFKWTYLLGFPVLGDFSARKLYREVKQHAARQGWDIGISSIGSPEDRAGRLYHQASMMADTSSLNRPVGMYRYNKHINSAVPILREQINKATRIEHLEAALFGIGKGIANGRIHLSGLVELYNLLTQSLIQLSTFGTEVPESITVQDLLLHYGTPHDLLEELTMRIEEHKRKPSDINAIPIVEGITKDLDRMYAHRVSLKEMAQKYFISPNYLSHLFKQEKGTSFINYLIQKRLEAAIDLLKKDISLYEVGRLVGYDDYAHFSKLFKKHIGMSPLDYRQQHKP</sequence>
<dbReference type="InterPro" id="IPR009057">
    <property type="entry name" value="Homeodomain-like_sf"/>
</dbReference>
<evidence type="ECO:0000256" key="4">
    <source>
        <dbReference type="ARBA" id="ARBA00023012"/>
    </source>
</evidence>
<evidence type="ECO:0000259" key="10">
    <source>
        <dbReference type="PROSITE" id="PS50110"/>
    </source>
</evidence>
<dbReference type="SMART" id="SM00342">
    <property type="entry name" value="HTH_ARAC"/>
    <property type="match status" value="1"/>
</dbReference>
<dbReference type="Gene3D" id="1.10.10.60">
    <property type="entry name" value="Homeodomain-like"/>
    <property type="match status" value="2"/>
</dbReference>
<dbReference type="CDD" id="cd17536">
    <property type="entry name" value="REC_YesN-like"/>
    <property type="match status" value="1"/>
</dbReference>
<keyword evidence="7" id="KW-0804">Transcription</keyword>
<accession>A0A1T2X0D9</accession>
<dbReference type="GO" id="GO:0000160">
    <property type="term" value="P:phosphorelay signal transduction system"/>
    <property type="evidence" value="ECO:0007669"/>
    <property type="project" value="UniProtKB-KW"/>
</dbReference>
<evidence type="ECO:0000313" key="12">
    <source>
        <dbReference type="Proteomes" id="UP000190188"/>
    </source>
</evidence>
<dbReference type="PROSITE" id="PS01124">
    <property type="entry name" value="HTH_ARAC_FAMILY_2"/>
    <property type="match status" value="1"/>
</dbReference>
<name>A0A1T2X0D9_9BACL</name>
<dbReference type="GO" id="GO:0003700">
    <property type="term" value="F:DNA-binding transcription factor activity"/>
    <property type="evidence" value="ECO:0007669"/>
    <property type="project" value="InterPro"/>
</dbReference>
<gene>
    <name evidence="11" type="ORF">BVG16_28980</name>
</gene>
<dbReference type="STRING" id="1324314.BVG16_28980"/>
<proteinExistence type="predicted"/>
<comment type="caution">
    <text evidence="11">The sequence shown here is derived from an EMBL/GenBank/DDBJ whole genome shotgun (WGS) entry which is preliminary data.</text>
</comment>
<dbReference type="GO" id="GO:0043565">
    <property type="term" value="F:sequence-specific DNA binding"/>
    <property type="evidence" value="ECO:0007669"/>
    <property type="project" value="InterPro"/>
</dbReference>
<dbReference type="Gene3D" id="3.40.50.2300">
    <property type="match status" value="1"/>
</dbReference>
<keyword evidence="2" id="KW-0963">Cytoplasm</keyword>